<dbReference type="Gene3D" id="1.20.1540.10">
    <property type="entry name" value="Rhomboid-like"/>
    <property type="match status" value="1"/>
</dbReference>
<dbReference type="InterPro" id="IPR022764">
    <property type="entry name" value="Peptidase_S54_rhomboid_dom"/>
</dbReference>
<evidence type="ECO:0000256" key="1">
    <source>
        <dbReference type="ARBA" id="ARBA00004141"/>
    </source>
</evidence>
<dbReference type="InterPro" id="IPR051739">
    <property type="entry name" value="Rhomboid_IM_Serine_Proteases"/>
</dbReference>
<keyword evidence="3 6" id="KW-0812">Transmembrane</keyword>
<feature type="transmembrane region" description="Helical" evidence="6">
    <location>
        <begin position="12"/>
        <end position="34"/>
    </location>
</feature>
<name>A0AAD9JW16_RIDPI</name>
<comment type="caution">
    <text evidence="8">The sequence shown here is derived from an EMBL/GenBank/DDBJ whole genome shotgun (WGS) entry which is preliminary data.</text>
</comment>
<feature type="transmembrane region" description="Helical" evidence="6">
    <location>
        <begin position="85"/>
        <end position="103"/>
    </location>
</feature>
<dbReference type="Proteomes" id="UP001209878">
    <property type="component" value="Unassembled WGS sequence"/>
</dbReference>
<evidence type="ECO:0000256" key="2">
    <source>
        <dbReference type="ARBA" id="ARBA00009045"/>
    </source>
</evidence>
<proteinExistence type="inferred from homology"/>
<dbReference type="GO" id="GO:0016020">
    <property type="term" value="C:membrane"/>
    <property type="evidence" value="ECO:0007669"/>
    <property type="project" value="UniProtKB-SubCell"/>
</dbReference>
<evidence type="ECO:0000256" key="5">
    <source>
        <dbReference type="ARBA" id="ARBA00023136"/>
    </source>
</evidence>
<comment type="subcellular location">
    <subcellularLocation>
        <location evidence="1">Membrane</location>
        <topology evidence="1">Multi-pass membrane protein</topology>
    </subcellularLocation>
</comment>
<dbReference type="PANTHER" id="PTHR45840:SF2">
    <property type="entry name" value="PROTEIN RHOMBOID-RELATED"/>
    <property type="match status" value="1"/>
</dbReference>
<sequence length="156" mass="17129">MASSVTDPYTLLCGASGGCYALIGAHFAIVIMNWKEMTQNWQKGVMNVMCSAPMRLFLWSILVCFDIGMAVYNRYGPNNHMGVSYAAHVGGAIAGLLVGIPVLKNFDVKPWEKVVFWISVAVYVLGVAIAIGFNLLRANYPKTDWRPCCPVANYNT</sequence>
<dbReference type="PANTHER" id="PTHR45840">
    <property type="entry name" value="RHOMBOID-RELATED PROTEIN"/>
    <property type="match status" value="1"/>
</dbReference>
<evidence type="ECO:0000313" key="8">
    <source>
        <dbReference type="EMBL" id="KAK2159861.1"/>
    </source>
</evidence>
<evidence type="ECO:0000256" key="4">
    <source>
        <dbReference type="ARBA" id="ARBA00022989"/>
    </source>
</evidence>
<dbReference type="InterPro" id="IPR035952">
    <property type="entry name" value="Rhomboid-like_sf"/>
</dbReference>
<dbReference type="Pfam" id="PF01694">
    <property type="entry name" value="Rhomboid"/>
    <property type="match status" value="1"/>
</dbReference>
<dbReference type="AlphaFoldDB" id="A0AAD9JW16"/>
<feature type="transmembrane region" description="Helical" evidence="6">
    <location>
        <begin position="54"/>
        <end position="73"/>
    </location>
</feature>
<keyword evidence="5 6" id="KW-0472">Membrane</keyword>
<evidence type="ECO:0000313" key="9">
    <source>
        <dbReference type="Proteomes" id="UP001209878"/>
    </source>
</evidence>
<reference evidence="8" key="1">
    <citation type="journal article" date="2023" name="Mol. Biol. Evol.">
        <title>Third-Generation Sequencing Reveals the Adaptive Role of the Epigenome in Three Deep-Sea Polychaetes.</title>
        <authorList>
            <person name="Perez M."/>
            <person name="Aroh O."/>
            <person name="Sun Y."/>
            <person name="Lan Y."/>
            <person name="Juniper S.K."/>
            <person name="Young C.R."/>
            <person name="Angers B."/>
            <person name="Qian P.Y."/>
        </authorList>
    </citation>
    <scope>NUCLEOTIDE SEQUENCE</scope>
    <source>
        <strain evidence="8">R07B-5</strain>
    </source>
</reference>
<dbReference type="GO" id="GO:0004252">
    <property type="term" value="F:serine-type endopeptidase activity"/>
    <property type="evidence" value="ECO:0007669"/>
    <property type="project" value="InterPro"/>
</dbReference>
<evidence type="ECO:0000259" key="7">
    <source>
        <dbReference type="Pfam" id="PF01694"/>
    </source>
</evidence>
<dbReference type="EMBL" id="JAODUO010001684">
    <property type="protein sequence ID" value="KAK2159861.1"/>
    <property type="molecule type" value="Genomic_DNA"/>
</dbReference>
<organism evidence="8 9">
    <name type="scientific">Ridgeia piscesae</name>
    <name type="common">Tubeworm</name>
    <dbReference type="NCBI Taxonomy" id="27915"/>
    <lineage>
        <taxon>Eukaryota</taxon>
        <taxon>Metazoa</taxon>
        <taxon>Spiralia</taxon>
        <taxon>Lophotrochozoa</taxon>
        <taxon>Annelida</taxon>
        <taxon>Polychaeta</taxon>
        <taxon>Sedentaria</taxon>
        <taxon>Canalipalpata</taxon>
        <taxon>Sabellida</taxon>
        <taxon>Siboglinidae</taxon>
        <taxon>Ridgeia</taxon>
    </lineage>
</organism>
<feature type="transmembrane region" description="Helical" evidence="6">
    <location>
        <begin position="115"/>
        <end position="136"/>
    </location>
</feature>
<accession>A0AAD9JW16</accession>
<evidence type="ECO:0000256" key="6">
    <source>
        <dbReference type="SAM" id="Phobius"/>
    </source>
</evidence>
<gene>
    <name evidence="8" type="ORF">NP493_1683g00003</name>
</gene>
<evidence type="ECO:0000256" key="3">
    <source>
        <dbReference type="ARBA" id="ARBA00022692"/>
    </source>
</evidence>
<protein>
    <recommendedName>
        <fullName evidence="7">Peptidase S54 rhomboid domain-containing protein</fullName>
    </recommendedName>
</protein>
<dbReference type="SUPFAM" id="SSF144091">
    <property type="entry name" value="Rhomboid-like"/>
    <property type="match status" value="1"/>
</dbReference>
<keyword evidence="4 6" id="KW-1133">Transmembrane helix</keyword>
<comment type="similarity">
    <text evidence="2">Belongs to the peptidase S54 family.</text>
</comment>
<feature type="domain" description="Peptidase S54 rhomboid" evidence="7">
    <location>
        <begin position="2"/>
        <end position="104"/>
    </location>
</feature>
<keyword evidence="9" id="KW-1185">Reference proteome</keyword>